<accession>A0A242JZR1</accession>
<evidence type="ECO:0000313" key="5">
    <source>
        <dbReference type="Proteomes" id="UP000195141"/>
    </source>
</evidence>
<evidence type="ECO:0008006" key="6">
    <source>
        <dbReference type="Google" id="ProtNLM"/>
    </source>
</evidence>
<dbReference type="Gene3D" id="3.40.190.10">
    <property type="entry name" value="Periplasmic binding protein-like II"/>
    <property type="match status" value="2"/>
</dbReference>
<protein>
    <recommendedName>
        <fullName evidence="6">ABC transporter substrate-binding protein</fullName>
    </recommendedName>
</protein>
<dbReference type="PROSITE" id="PS51257">
    <property type="entry name" value="PROKAR_LIPOPROTEIN"/>
    <property type="match status" value="1"/>
</dbReference>
<dbReference type="InterPro" id="IPR050490">
    <property type="entry name" value="Bact_solute-bd_prot1"/>
</dbReference>
<name>A0A242JZR1_9ENTE</name>
<reference evidence="4" key="3">
    <citation type="submission" date="2024-03" db="EMBL/GenBank/DDBJ databases">
        <title>The Genome Sequence of Enterococcus sp. DIV0242b.</title>
        <authorList>
            <consortium name="The Broad Institute Genomics Platform"/>
            <consortium name="The Broad Institute Microbial Omics Core"/>
            <consortium name="The Broad Institute Genomic Center for Infectious Diseases"/>
            <person name="Earl A."/>
            <person name="Manson A."/>
            <person name="Gilmore M."/>
            <person name="Schwartman J."/>
            <person name="Shea T."/>
            <person name="Abouelleil A."/>
            <person name="Cao P."/>
            <person name="Chapman S."/>
            <person name="Cusick C."/>
            <person name="Young S."/>
            <person name="Neafsey D."/>
            <person name="Nusbaum C."/>
            <person name="Birren B."/>
        </authorList>
    </citation>
    <scope>NUCLEOTIDE SEQUENCE</scope>
    <source>
        <strain evidence="4">9E7_DIV0242</strain>
    </source>
</reference>
<dbReference type="AlphaFoldDB" id="A0A242JZR1"/>
<dbReference type="RefSeq" id="WP_086350888.1">
    <property type="nucleotide sequence ID" value="NZ_CP147247.1"/>
</dbReference>
<sequence>MLKKSFEKKLGISVVAGAALLSLAACGGSENNAGKSEGKTTDLPSIEDRYELDKTKPAWELDTQKDNKLVWYVNADWWNTEFGKDVVTKKIKEDLAIDIEFITGDDTKLNTYFAGGDMPDIITVFDSNSSVARKAESWALPLQDLADTYDPYFYEVAREDTLNWYKLNDGKTYGYPDYSNTKEDFESGEVFARDAFIIRKDVYEGIGKPDMTTPENFVKAMNSIKEKYPELIPFGFNDFAKDGSSNGSMDQVVQDMLGVPYTDKDGNYYDRNLDEDYIAWIKAFRQAHEDGNVSDDSFTDDGDRFKEKLKTGKYATIMIGSFVNQGIMLQEFAAKEPDAQYIAVDGIQSTKGNEATLSQAGISGWMVNYITKQAKDPAKAIQVFTYLLSDHGQMLTNYGVEGETYETLADGKVAYTEEAREIQKNDPEKWQKEYRVGEFIQFGHDRFKALSDDSYVEAVRQLQEWGDGKLQPQFATENIGPDAGTQEARALSAIQTNWSTTLVGMLRAKTEAEVDTLLKEYKDFQKQNNVEDINKVRDEKIQENKDKLGMD</sequence>
<dbReference type="Proteomes" id="UP000195141">
    <property type="component" value="Chromosome"/>
</dbReference>
<evidence type="ECO:0000256" key="1">
    <source>
        <dbReference type="ARBA" id="ARBA00022729"/>
    </source>
</evidence>
<feature type="signal peptide" evidence="2">
    <location>
        <begin position="1"/>
        <end position="27"/>
    </location>
</feature>
<reference evidence="3" key="1">
    <citation type="submission" date="2017-05" db="EMBL/GenBank/DDBJ databases">
        <title>The Genome Sequence of Enterococcus sp. 9E7_DIV0242.</title>
        <authorList>
            <consortium name="The Broad Institute Genomics Platform"/>
            <consortium name="The Broad Institute Genomic Center for Infectious Diseases"/>
            <person name="Earl A."/>
            <person name="Manson A."/>
            <person name="Schwartman J."/>
            <person name="Gilmore M."/>
            <person name="Abouelleil A."/>
            <person name="Cao P."/>
            <person name="Chapman S."/>
            <person name="Cusick C."/>
            <person name="Shea T."/>
            <person name="Young S."/>
            <person name="Neafsey D."/>
            <person name="Nusbaum C."/>
            <person name="Birren B."/>
        </authorList>
    </citation>
    <scope>NUCLEOTIDE SEQUENCE [LARGE SCALE GENOMIC DNA]</scope>
    <source>
        <strain evidence="3">9E7_DIV0242</strain>
    </source>
</reference>
<evidence type="ECO:0000256" key="2">
    <source>
        <dbReference type="SAM" id="SignalP"/>
    </source>
</evidence>
<dbReference type="PANTHER" id="PTHR43649">
    <property type="entry name" value="ARABINOSE-BINDING PROTEIN-RELATED"/>
    <property type="match status" value="1"/>
</dbReference>
<keyword evidence="5" id="KW-1185">Reference proteome</keyword>
<keyword evidence="1 2" id="KW-0732">Signal</keyword>
<organism evidence="3">
    <name type="scientific">Candidatus Enterococcus clewellii</name>
    <dbReference type="NCBI Taxonomy" id="1834193"/>
    <lineage>
        <taxon>Bacteria</taxon>
        <taxon>Bacillati</taxon>
        <taxon>Bacillota</taxon>
        <taxon>Bacilli</taxon>
        <taxon>Lactobacillales</taxon>
        <taxon>Enterococcaceae</taxon>
        <taxon>Enterococcus</taxon>
    </lineage>
</organism>
<dbReference type="EMBL" id="CP147247">
    <property type="protein sequence ID" value="WYJ91372.1"/>
    <property type="molecule type" value="Genomic_DNA"/>
</dbReference>
<gene>
    <name evidence="4" type="ORF">A5888_003140</name>
    <name evidence="3" type="ORF">A5888_003909</name>
</gene>
<dbReference type="PANTHER" id="PTHR43649:SF33">
    <property type="entry name" value="POLYGALACTURONAN_RHAMNOGALACTURONAN-BINDING PROTEIN YTCQ"/>
    <property type="match status" value="1"/>
</dbReference>
<dbReference type="OrthoDB" id="353914at2"/>
<dbReference type="EMBL" id="NGMM01000008">
    <property type="protein sequence ID" value="OTP10611.1"/>
    <property type="molecule type" value="Genomic_DNA"/>
</dbReference>
<feature type="chain" id="PRO_5038991769" description="ABC transporter substrate-binding protein" evidence="2">
    <location>
        <begin position="28"/>
        <end position="551"/>
    </location>
</feature>
<dbReference type="SUPFAM" id="SSF53850">
    <property type="entry name" value="Periplasmic binding protein-like II"/>
    <property type="match status" value="1"/>
</dbReference>
<proteinExistence type="predicted"/>
<evidence type="ECO:0000313" key="3">
    <source>
        <dbReference type="EMBL" id="OTP10611.1"/>
    </source>
</evidence>
<reference evidence="4" key="2">
    <citation type="submission" date="2017-05" db="EMBL/GenBank/DDBJ databases">
        <authorList>
            <consortium name="The Broad Institute Genomics Platform"/>
            <consortium name="The Broad Institute Genomic Center for Infectious Diseases"/>
            <person name="Earl A."/>
            <person name="Manson A."/>
            <person name="Schwartman J."/>
            <person name="Gilmore M."/>
            <person name="Abouelleil A."/>
            <person name="Cao P."/>
            <person name="Chapman S."/>
            <person name="Cusick C."/>
            <person name="Shea T."/>
            <person name="Young S."/>
            <person name="Neafsey D."/>
            <person name="Nusbaum C."/>
            <person name="Birren B."/>
        </authorList>
    </citation>
    <scope>NUCLEOTIDE SEQUENCE</scope>
    <source>
        <strain evidence="4">9E7_DIV0242</strain>
    </source>
</reference>
<evidence type="ECO:0000313" key="4">
    <source>
        <dbReference type="EMBL" id="WYJ91372.1"/>
    </source>
</evidence>